<proteinExistence type="predicted"/>
<keyword evidence="2" id="KW-1185">Reference proteome</keyword>
<dbReference type="Proteomes" id="UP000295388">
    <property type="component" value="Unassembled WGS sequence"/>
</dbReference>
<organism evidence="1 2">
    <name type="scientific">Kribbella caucasensis</name>
    <dbReference type="NCBI Taxonomy" id="2512215"/>
    <lineage>
        <taxon>Bacteria</taxon>
        <taxon>Bacillati</taxon>
        <taxon>Actinomycetota</taxon>
        <taxon>Actinomycetes</taxon>
        <taxon>Propionibacteriales</taxon>
        <taxon>Kribbellaceae</taxon>
        <taxon>Kribbella</taxon>
    </lineage>
</organism>
<dbReference type="AlphaFoldDB" id="A0A4R6KP92"/>
<evidence type="ECO:0000313" key="1">
    <source>
        <dbReference type="EMBL" id="TDO51399.1"/>
    </source>
</evidence>
<comment type="caution">
    <text evidence="1">The sequence shown here is derived from an EMBL/GenBank/DDBJ whole genome shotgun (WGS) entry which is preliminary data.</text>
</comment>
<accession>A0A4R6KP92</accession>
<dbReference type="EMBL" id="SNWQ01000003">
    <property type="protein sequence ID" value="TDO51399.1"/>
    <property type="molecule type" value="Genomic_DNA"/>
</dbReference>
<protein>
    <submittedName>
        <fullName evidence="1">Uncharacterized protein</fullName>
    </submittedName>
</protein>
<sequence>MEWRSGGLGLQSGCVEFVDGAVRRGPYWSIQAAPEPLPQLELDGSTVRIGWHDGETGELELGSD</sequence>
<reference evidence="1 2" key="1">
    <citation type="submission" date="2019-03" db="EMBL/GenBank/DDBJ databases">
        <title>Genomic Encyclopedia of Type Strains, Phase III (KMG-III): the genomes of soil and plant-associated and newly described type strains.</title>
        <authorList>
            <person name="Whitman W."/>
        </authorList>
    </citation>
    <scope>NUCLEOTIDE SEQUENCE [LARGE SCALE GENOMIC DNA]</scope>
    <source>
        <strain evidence="1 2">VKM Ac-2527</strain>
    </source>
</reference>
<gene>
    <name evidence="1" type="ORF">EV643_103136</name>
</gene>
<evidence type="ECO:0000313" key="2">
    <source>
        <dbReference type="Proteomes" id="UP000295388"/>
    </source>
</evidence>
<name>A0A4R6KP92_9ACTN</name>